<evidence type="ECO:0000313" key="3">
    <source>
        <dbReference type="Proteomes" id="UP000001686"/>
    </source>
</evidence>
<proteinExistence type="predicted"/>
<dbReference type="Pfam" id="PF01381">
    <property type="entry name" value="HTH_3"/>
    <property type="match status" value="1"/>
</dbReference>
<dbReference type="InterPro" id="IPR010982">
    <property type="entry name" value="Lambda_DNA-bd_dom_sf"/>
</dbReference>
<feature type="domain" description="HTH cro/C1-type" evidence="1">
    <location>
        <begin position="23"/>
        <end position="55"/>
    </location>
</feature>
<dbReference type="InterPro" id="IPR001387">
    <property type="entry name" value="Cro/C1-type_HTH"/>
</dbReference>
<evidence type="ECO:0000313" key="2">
    <source>
        <dbReference type="EMBL" id="ACB07804.1"/>
    </source>
</evidence>
<dbReference type="EnsemblBacteria" id="ACB07804">
    <property type="protein sequence ID" value="ACB07804"/>
    <property type="gene ID" value="Kcr_1058"/>
</dbReference>
<keyword evidence="3" id="KW-1185">Reference proteome</keyword>
<dbReference type="AlphaFoldDB" id="B1L5S5"/>
<dbReference type="GO" id="GO:0003677">
    <property type="term" value="F:DNA binding"/>
    <property type="evidence" value="ECO:0007669"/>
    <property type="project" value="InterPro"/>
</dbReference>
<dbReference type="PhylomeDB" id="B1L5S5"/>
<dbReference type="SUPFAM" id="SSF47413">
    <property type="entry name" value="lambda repressor-like DNA-binding domains"/>
    <property type="match status" value="1"/>
</dbReference>
<dbReference type="PANTHER" id="PTHR40730:SF5">
    <property type="entry name" value="HTH CRO_C1-TYPE DOMAIN-CONTAINING PROTEIN"/>
    <property type="match status" value="1"/>
</dbReference>
<dbReference type="CDD" id="cd00093">
    <property type="entry name" value="HTH_XRE"/>
    <property type="match status" value="1"/>
</dbReference>
<dbReference type="Gene3D" id="1.10.260.40">
    <property type="entry name" value="lambda repressor-like DNA-binding domains"/>
    <property type="match status" value="1"/>
</dbReference>
<dbReference type="Proteomes" id="UP000001686">
    <property type="component" value="Chromosome"/>
</dbReference>
<dbReference type="HOGENOM" id="CLU_133047_0_0_2"/>
<dbReference type="PROSITE" id="PS50943">
    <property type="entry name" value="HTH_CROC1"/>
    <property type="match status" value="1"/>
</dbReference>
<dbReference type="KEGG" id="kcr:Kcr_1058"/>
<protein>
    <submittedName>
        <fullName evidence="2">Transcriptional regulator protein-like protein</fullName>
    </submittedName>
</protein>
<evidence type="ECO:0000259" key="1">
    <source>
        <dbReference type="PROSITE" id="PS50943"/>
    </source>
</evidence>
<reference evidence="2 3" key="1">
    <citation type="journal article" date="2008" name="Proc. Natl. Acad. Sci. U.S.A.">
        <title>A korarchaeal genome reveals new insights into the evolution of the Archaea.</title>
        <authorList>
            <person name="Elkins J.G."/>
            <person name="Podar M."/>
            <person name="Graham D.E."/>
            <person name="Makarova K.S."/>
            <person name="Wolf Y."/>
            <person name="Randau L."/>
            <person name="Hedlund B.P."/>
            <person name="Brochier-Armanet C."/>
            <person name="Kunin V."/>
            <person name="Anderson I."/>
            <person name="Lapidus A."/>
            <person name="Goltsman E."/>
            <person name="Barry K."/>
            <person name="Koonin E.V."/>
            <person name="Hugenholtz P."/>
            <person name="Kyrpides N."/>
            <person name="Wanner G."/>
            <person name="Richardson P."/>
            <person name="Keller M."/>
            <person name="Stetter K.O."/>
        </authorList>
    </citation>
    <scope>NUCLEOTIDE SEQUENCE [LARGE SCALE GENOMIC DNA]</scope>
    <source>
        <strain evidence="3">OPF8</strain>
    </source>
</reference>
<sequence>MLIQPCEVIVKTLIPSVRAAVSRELIEKHGLRQVDVANFLGVTQAAISQYMRGARGGIMDLSSDEEVMEVVRRIAEGIVKGDLDKYEISLLTCEICYRVRRKGLYRSSGVKMKGKYKEAIDLVCREYDEMRERSGILERLK</sequence>
<dbReference type="InParanoid" id="B1L5S5"/>
<gene>
    <name evidence="2" type="ordered locus">Kcr_1058</name>
</gene>
<name>B1L5S5_KORCO</name>
<dbReference type="RefSeq" id="WP_012309701.1">
    <property type="nucleotide sequence ID" value="NC_010482.1"/>
</dbReference>
<dbReference type="GeneID" id="6094335"/>
<dbReference type="PANTHER" id="PTHR40730">
    <property type="entry name" value="TRANSCRIPTIONAL REGULATOR PROTEIN-LIKE PROTEIN"/>
    <property type="match status" value="1"/>
</dbReference>
<dbReference type="eggNOG" id="arCOG00017">
    <property type="taxonomic scope" value="Archaea"/>
</dbReference>
<accession>B1L5S5</accession>
<dbReference type="OrthoDB" id="42697at2157"/>
<dbReference type="EMBL" id="CP000968">
    <property type="protein sequence ID" value="ACB07804.1"/>
    <property type="molecule type" value="Genomic_DNA"/>
</dbReference>
<dbReference type="STRING" id="374847.Kcr_1058"/>
<organism evidence="2 3">
    <name type="scientific">Korarchaeum cryptofilum (strain OPF8)</name>
    <dbReference type="NCBI Taxonomy" id="374847"/>
    <lineage>
        <taxon>Archaea</taxon>
        <taxon>Thermoproteota</taxon>
        <taxon>Candidatus Korarchaeia</taxon>
        <taxon>Candidatus Korarchaeales</taxon>
        <taxon>Candidatus Korarchaeaceae</taxon>
        <taxon>Candidatus Korarchaeum</taxon>
    </lineage>
</organism>